<feature type="domain" description="N-acetyltransferase" evidence="3">
    <location>
        <begin position="15"/>
        <end position="171"/>
    </location>
</feature>
<evidence type="ECO:0000256" key="2">
    <source>
        <dbReference type="ARBA" id="ARBA00023315"/>
    </source>
</evidence>
<dbReference type="Pfam" id="PF00583">
    <property type="entry name" value="Acetyltransf_1"/>
    <property type="match status" value="1"/>
</dbReference>
<reference evidence="4 5" key="1">
    <citation type="submission" date="2024-08" db="EMBL/GenBank/DDBJ databases">
        <authorList>
            <person name="Ishaq N."/>
        </authorList>
    </citation>
    <scope>NUCLEOTIDE SEQUENCE [LARGE SCALE GENOMIC DNA]</scope>
    <source>
        <strain evidence="4 5">DSM 18651</strain>
    </source>
</reference>
<dbReference type="Proteomes" id="UP001569428">
    <property type="component" value="Unassembled WGS sequence"/>
</dbReference>
<dbReference type="Gene3D" id="3.40.630.30">
    <property type="match status" value="1"/>
</dbReference>
<dbReference type="PANTHER" id="PTHR10545">
    <property type="entry name" value="DIAMINE N-ACETYLTRANSFERASE"/>
    <property type="match status" value="1"/>
</dbReference>
<keyword evidence="1" id="KW-0808">Transferase</keyword>
<dbReference type="PROSITE" id="PS51186">
    <property type="entry name" value="GNAT"/>
    <property type="match status" value="1"/>
</dbReference>
<sequence>MAFLTPEVSSAVRVVVVDYGDKHQGIDFLALMDEYARHPFGGGEPLPDKCQTELLSKLAEFPGAFSVMAYSNENDKALGLVNCFTGFSTFSCQPLINIHDVIVSEQARGQGVCAAMLDFVAREAKKRGCCKLTMEVLEQNLVAKNAYRKVGYKPYTLDEELGQAEFWQRYL</sequence>
<dbReference type="InterPro" id="IPR000182">
    <property type="entry name" value="GNAT_dom"/>
</dbReference>
<name>A0ABV4P1G3_9GAMM</name>
<gene>
    <name evidence="4" type="ORF">ACCI49_11745</name>
</gene>
<evidence type="ECO:0000256" key="1">
    <source>
        <dbReference type="ARBA" id="ARBA00022679"/>
    </source>
</evidence>
<evidence type="ECO:0000313" key="4">
    <source>
        <dbReference type="EMBL" id="MFA0811593.1"/>
    </source>
</evidence>
<evidence type="ECO:0000259" key="3">
    <source>
        <dbReference type="PROSITE" id="PS51186"/>
    </source>
</evidence>
<dbReference type="RefSeq" id="WP_371839162.1">
    <property type="nucleotide sequence ID" value="NZ_JBGMEK010000023.1"/>
</dbReference>
<keyword evidence="5" id="KW-1185">Reference proteome</keyword>
<accession>A0ABV4P1G3</accession>
<dbReference type="EMBL" id="JBGMEK010000023">
    <property type="protein sequence ID" value="MFA0811593.1"/>
    <property type="molecule type" value="Genomic_DNA"/>
</dbReference>
<dbReference type="InterPro" id="IPR051016">
    <property type="entry name" value="Diverse_Substrate_AcTransf"/>
</dbReference>
<protein>
    <submittedName>
        <fullName evidence="4">GNAT family N-acetyltransferase</fullName>
    </submittedName>
</protein>
<dbReference type="CDD" id="cd04301">
    <property type="entry name" value="NAT_SF"/>
    <property type="match status" value="1"/>
</dbReference>
<dbReference type="SUPFAM" id="SSF55729">
    <property type="entry name" value="Acyl-CoA N-acyltransferases (Nat)"/>
    <property type="match status" value="1"/>
</dbReference>
<dbReference type="InterPro" id="IPR016181">
    <property type="entry name" value="Acyl_CoA_acyltransferase"/>
</dbReference>
<dbReference type="PANTHER" id="PTHR10545:SF29">
    <property type="entry name" value="GH14572P-RELATED"/>
    <property type="match status" value="1"/>
</dbReference>
<comment type="caution">
    <text evidence="4">The sequence shown here is derived from an EMBL/GenBank/DDBJ whole genome shotgun (WGS) entry which is preliminary data.</text>
</comment>
<evidence type="ECO:0000313" key="5">
    <source>
        <dbReference type="Proteomes" id="UP001569428"/>
    </source>
</evidence>
<keyword evidence="2" id="KW-0012">Acyltransferase</keyword>
<proteinExistence type="predicted"/>
<organism evidence="4 5">
    <name type="scientific">Microbulbifer epialgicus</name>
    <dbReference type="NCBI Taxonomy" id="393907"/>
    <lineage>
        <taxon>Bacteria</taxon>
        <taxon>Pseudomonadati</taxon>
        <taxon>Pseudomonadota</taxon>
        <taxon>Gammaproteobacteria</taxon>
        <taxon>Cellvibrionales</taxon>
        <taxon>Microbulbiferaceae</taxon>
        <taxon>Microbulbifer</taxon>
    </lineage>
</organism>